<sequence length="153" mass="16962">MGALVILLTAQVVADERGNEQGRRRTTGRGIVNQVVKLILTIAERRLGDLSIHPILYSPNLDRYLSLAPIPFDLVRIACGSFVATLPGVSGIPMNGTGMCIHSLLFAKLRQQLLLRAKVPVLFHLVQRQQISTEPRQARCQTGSQHVTHPRKR</sequence>
<reference evidence="2 3" key="1">
    <citation type="submission" date="2024-03" db="EMBL/GenBank/DDBJ databases">
        <title>Novel Streptomyces species of biotechnological and ecological value are a feature of Machair soil.</title>
        <authorList>
            <person name="Prole J.R."/>
            <person name="Goodfellow M."/>
            <person name="Allenby N."/>
            <person name="Ward A.C."/>
        </authorList>
    </citation>
    <scope>NUCLEOTIDE SEQUENCE [LARGE SCALE GENOMIC DNA]</scope>
    <source>
        <strain evidence="2 3">MS1.HAVA.3</strain>
    </source>
</reference>
<proteinExistence type="predicted"/>
<comment type="caution">
    <text evidence="2">The sequence shown here is derived from an EMBL/GenBank/DDBJ whole genome shotgun (WGS) entry which is preliminary data.</text>
</comment>
<organism evidence="2 3">
    <name type="scientific">Streptomyces caledonius</name>
    <dbReference type="NCBI Taxonomy" id="3134107"/>
    <lineage>
        <taxon>Bacteria</taxon>
        <taxon>Bacillati</taxon>
        <taxon>Actinomycetota</taxon>
        <taxon>Actinomycetes</taxon>
        <taxon>Kitasatosporales</taxon>
        <taxon>Streptomycetaceae</taxon>
        <taxon>Streptomyces</taxon>
    </lineage>
</organism>
<gene>
    <name evidence="2" type="ORF">WKI68_10820</name>
</gene>
<dbReference type="Proteomes" id="UP001382904">
    <property type="component" value="Unassembled WGS sequence"/>
</dbReference>
<name>A0ABU8U2B2_9ACTN</name>
<feature type="region of interest" description="Disordered" evidence="1">
    <location>
        <begin position="134"/>
        <end position="153"/>
    </location>
</feature>
<protein>
    <recommendedName>
        <fullName evidence="4">Secreted protein</fullName>
    </recommendedName>
</protein>
<evidence type="ECO:0000313" key="3">
    <source>
        <dbReference type="Proteomes" id="UP001382904"/>
    </source>
</evidence>
<feature type="compositionally biased region" description="Polar residues" evidence="1">
    <location>
        <begin position="134"/>
        <end position="147"/>
    </location>
</feature>
<evidence type="ECO:0000313" key="2">
    <source>
        <dbReference type="EMBL" id="MEJ8641825.1"/>
    </source>
</evidence>
<evidence type="ECO:0000256" key="1">
    <source>
        <dbReference type="SAM" id="MobiDB-lite"/>
    </source>
</evidence>
<accession>A0ABU8U2B2</accession>
<keyword evidence="3" id="KW-1185">Reference proteome</keyword>
<dbReference type="EMBL" id="JBBKAM010000002">
    <property type="protein sequence ID" value="MEJ8641825.1"/>
    <property type="molecule type" value="Genomic_DNA"/>
</dbReference>
<evidence type="ECO:0008006" key="4">
    <source>
        <dbReference type="Google" id="ProtNLM"/>
    </source>
</evidence>